<dbReference type="InterPro" id="IPR014914">
    <property type="entry name" value="RES_dom"/>
</dbReference>
<evidence type="ECO:0000313" key="2">
    <source>
        <dbReference type="EMBL" id="MXN18493.1"/>
    </source>
</evidence>
<dbReference type="Proteomes" id="UP000477911">
    <property type="component" value="Unassembled WGS sequence"/>
</dbReference>
<reference evidence="2 3" key="1">
    <citation type="submission" date="2019-12" db="EMBL/GenBank/DDBJ databases">
        <authorList>
            <person name="Li M."/>
        </authorList>
    </citation>
    <scope>NUCLEOTIDE SEQUENCE [LARGE SCALE GENOMIC DNA]</scope>
    <source>
        <strain evidence="2 3">GBMRC 2024</strain>
    </source>
</reference>
<dbReference type="SMART" id="SM00953">
    <property type="entry name" value="RES"/>
    <property type="match status" value="1"/>
</dbReference>
<dbReference type="AlphaFoldDB" id="A0A6L7G748"/>
<evidence type="ECO:0000313" key="3">
    <source>
        <dbReference type="Proteomes" id="UP000477911"/>
    </source>
</evidence>
<sequence length="150" mass="16024">MKPISKFEGPVWRIIPSADLAEPGLPARAPVGRFHHSGQIAIYASLSAEGAGIAIRRYLSDGVARMLVPMWLSVERAADESANRAASVVWQDLHAAGKPSPTWAYSDAARELGAEAMLYASRSRPDLSHVVIFSPGKLRPAGPALPFNPG</sequence>
<evidence type="ECO:0000259" key="1">
    <source>
        <dbReference type="SMART" id="SM00953"/>
    </source>
</evidence>
<dbReference type="EMBL" id="WUMU01000013">
    <property type="protein sequence ID" value="MXN18493.1"/>
    <property type="molecule type" value="Genomic_DNA"/>
</dbReference>
<name>A0A6L7G748_9RHOB</name>
<accession>A0A6L7G748</accession>
<protein>
    <submittedName>
        <fullName evidence="2">RES domain-containing protein</fullName>
    </submittedName>
</protein>
<proteinExistence type="predicted"/>
<gene>
    <name evidence="2" type="ORF">GR170_11655</name>
</gene>
<dbReference type="RefSeq" id="WP_160894627.1">
    <property type="nucleotide sequence ID" value="NZ_WUMU01000013.1"/>
</dbReference>
<dbReference type="Pfam" id="PF08808">
    <property type="entry name" value="RES"/>
    <property type="match status" value="1"/>
</dbReference>
<organism evidence="2 3">
    <name type="scientific">Pseudooceanicola albus</name>
    <dbReference type="NCBI Taxonomy" id="2692189"/>
    <lineage>
        <taxon>Bacteria</taxon>
        <taxon>Pseudomonadati</taxon>
        <taxon>Pseudomonadota</taxon>
        <taxon>Alphaproteobacteria</taxon>
        <taxon>Rhodobacterales</taxon>
        <taxon>Paracoccaceae</taxon>
        <taxon>Pseudooceanicola</taxon>
    </lineage>
</organism>
<feature type="domain" description="RES" evidence="1">
    <location>
        <begin position="21"/>
        <end position="144"/>
    </location>
</feature>
<keyword evidence="3" id="KW-1185">Reference proteome</keyword>
<comment type="caution">
    <text evidence="2">The sequence shown here is derived from an EMBL/GenBank/DDBJ whole genome shotgun (WGS) entry which is preliminary data.</text>
</comment>